<reference evidence="4 5" key="1">
    <citation type="submission" date="2019-03" db="EMBL/GenBank/DDBJ databases">
        <title>Genomic Encyclopedia of Type Strains, Phase IV (KMG-IV): sequencing the most valuable type-strain genomes for metagenomic binning, comparative biology and taxonomic classification.</title>
        <authorList>
            <person name="Goeker M."/>
        </authorList>
    </citation>
    <scope>NUCLEOTIDE SEQUENCE [LARGE SCALE GENOMIC DNA]</scope>
    <source>
        <strain evidence="4 5">DSM 24984</strain>
    </source>
</reference>
<feature type="region of interest" description="Disordered" evidence="2">
    <location>
        <begin position="73"/>
        <end position="102"/>
    </location>
</feature>
<dbReference type="EMBL" id="SMGG01000004">
    <property type="protein sequence ID" value="TCK60669.1"/>
    <property type="molecule type" value="Genomic_DNA"/>
</dbReference>
<dbReference type="Gene3D" id="3.30.70.330">
    <property type="match status" value="1"/>
</dbReference>
<dbReference type="PROSITE" id="PS50102">
    <property type="entry name" value="RRM"/>
    <property type="match status" value="1"/>
</dbReference>
<dbReference type="InterPro" id="IPR035979">
    <property type="entry name" value="RBD_domain_sf"/>
</dbReference>
<dbReference type="InterPro" id="IPR048289">
    <property type="entry name" value="RRM2_NsCP33-like"/>
</dbReference>
<name>A0A4R1KC11_9BACT</name>
<dbReference type="SUPFAM" id="SSF54928">
    <property type="entry name" value="RNA-binding domain, RBD"/>
    <property type="match status" value="1"/>
</dbReference>
<sequence>MNIYVGNISYQTKEEDLVELFSTAGAVDSARIIKDRETGRSKGFGFVEMPNNEEAKAAIEKFNGTEFLSRNITVNEAKPKEERPAGRGPRGGGFGGGGNRRY</sequence>
<dbReference type="Pfam" id="PF00076">
    <property type="entry name" value="RRM_1"/>
    <property type="match status" value="1"/>
</dbReference>
<dbReference type="GO" id="GO:0003723">
    <property type="term" value="F:RNA binding"/>
    <property type="evidence" value="ECO:0007669"/>
    <property type="project" value="UniProtKB-KW"/>
</dbReference>
<protein>
    <submittedName>
        <fullName evidence="4">RNA recognition motif-containing protein</fullName>
    </submittedName>
</protein>
<organism evidence="4 5">
    <name type="scientific">Seleniivibrio woodruffii</name>
    <dbReference type="NCBI Taxonomy" id="1078050"/>
    <lineage>
        <taxon>Bacteria</taxon>
        <taxon>Pseudomonadati</taxon>
        <taxon>Deferribacterota</taxon>
        <taxon>Deferribacteres</taxon>
        <taxon>Deferribacterales</taxon>
        <taxon>Geovibrionaceae</taxon>
        <taxon>Seleniivibrio</taxon>
    </lineage>
</organism>
<evidence type="ECO:0000256" key="2">
    <source>
        <dbReference type="SAM" id="MobiDB-lite"/>
    </source>
</evidence>
<evidence type="ECO:0000259" key="3">
    <source>
        <dbReference type="PROSITE" id="PS50102"/>
    </source>
</evidence>
<keyword evidence="1" id="KW-0694">RNA-binding</keyword>
<dbReference type="InterPro" id="IPR000504">
    <property type="entry name" value="RRM_dom"/>
</dbReference>
<gene>
    <name evidence="4" type="ORF">C8D98_1548</name>
</gene>
<proteinExistence type="predicted"/>
<dbReference type="RefSeq" id="WP_132873540.1">
    <property type="nucleotide sequence ID" value="NZ_JAJUHT010000001.1"/>
</dbReference>
<dbReference type="AlphaFoldDB" id="A0A4R1KC11"/>
<feature type="domain" description="RRM" evidence="3">
    <location>
        <begin position="1"/>
        <end position="79"/>
    </location>
</feature>
<feature type="compositionally biased region" description="Gly residues" evidence="2">
    <location>
        <begin position="88"/>
        <end position="102"/>
    </location>
</feature>
<accession>A0A4R1KC11</accession>
<evidence type="ECO:0000256" key="1">
    <source>
        <dbReference type="ARBA" id="ARBA00022884"/>
    </source>
</evidence>
<dbReference type="Proteomes" id="UP000294614">
    <property type="component" value="Unassembled WGS sequence"/>
</dbReference>
<evidence type="ECO:0000313" key="4">
    <source>
        <dbReference type="EMBL" id="TCK60669.1"/>
    </source>
</evidence>
<comment type="caution">
    <text evidence="4">The sequence shown here is derived from an EMBL/GenBank/DDBJ whole genome shotgun (WGS) entry which is preliminary data.</text>
</comment>
<dbReference type="CDD" id="cd21608">
    <property type="entry name" value="RRM2_NsCP33_like"/>
    <property type="match status" value="1"/>
</dbReference>
<dbReference type="InterPro" id="IPR012677">
    <property type="entry name" value="Nucleotide-bd_a/b_plait_sf"/>
</dbReference>
<dbReference type="OrthoDB" id="9798855at2"/>
<keyword evidence="5" id="KW-1185">Reference proteome</keyword>
<dbReference type="PANTHER" id="PTHR48027">
    <property type="entry name" value="HETEROGENEOUS NUCLEAR RIBONUCLEOPROTEIN 87F-RELATED"/>
    <property type="match status" value="1"/>
</dbReference>
<evidence type="ECO:0000313" key="5">
    <source>
        <dbReference type="Proteomes" id="UP000294614"/>
    </source>
</evidence>
<dbReference type="SMART" id="SM00360">
    <property type="entry name" value="RRM"/>
    <property type="match status" value="1"/>
</dbReference>
<dbReference type="InterPro" id="IPR052462">
    <property type="entry name" value="SLIRP/GR-RBP-like"/>
</dbReference>